<organism evidence="1 2">
    <name type="scientific">Araneus ventricosus</name>
    <name type="common">Orbweaver spider</name>
    <name type="synonym">Epeira ventricosa</name>
    <dbReference type="NCBI Taxonomy" id="182803"/>
    <lineage>
        <taxon>Eukaryota</taxon>
        <taxon>Metazoa</taxon>
        <taxon>Ecdysozoa</taxon>
        <taxon>Arthropoda</taxon>
        <taxon>Chelicerata</taxon>
        <taxon>Arachnida</taxon>
        <taxon>Araneae</taxon>
        <taxon>Araneomorphae</taxon>
        <taxon>Entelegynae</taxon>
        <taxon>Araneoidea</taxon>
        <taxon>Araneidae</taxon>
        <taxon>Araneus</taxon>
    </lineage>
</organism>
<protein>
    <submittedName>
        <fullName evidence="1">Uncharacterized protein</fullName>
    </submittedName>
</protein>
<keyword evidence="2" id="KW-1185">Reference proteome</keyword>
<dbReference type="AlphaFoldDB" id="A0A4Y2LAI7"/>
<sequence length="104" mass="11721">MAFFGRIRHELNSPVLDGQFTSPPQPPALTFPKGARKWAVVGKDNWTALIYEAISELLLLSKEANRLRPAFLSVKLKLLDRPGPPRSMSESKSRIVSKDIYLFP</sequence>
<evidence type="ECO:0000313" key="1">
    <source>
        <dbReference type="EMBL" id="GBN11250.1"/>
    </source>
</evidence>
<gene>
    <name evidence="1" type="ORF">AVEN_62484_1</name>
</gene>
<evidence type="ECO:0000313" key="2">
    <source>
        <dbReference type="Proteomes" id="UP000499080"/>
    </source>
</evidence>
<accession>A0A4Y2LAI7</accession>
<dbReference type="EMBL" id="BGPR01005554">
    <property type="protein sequence ID" value="GBN11250.1"/>
    <property type="molecule type" value="Genomic_DNA"/>
</dbReference>
<dbReference type="Proteomes" id="UP000499080">
    <property type="component" value="Unassembled WGS sequence"/>
</dbReference>
<proteinExistence type="predicted"/>
<reference evidence="1 2" key="1">
    <citation type="journal article" date="2019" name="Sci. Rep.">
        <title>Orb-weaving spider Araneus ventricosus genome elucidates the spidroin gene catalogue.</title>
        <authorList>
            <person name="Kono N."/>
            <person name="Nakamura H."/>
            <person name="Ohtoshi R."/>
            <person name="Moran D.A.P."/>
            <person name="Shinohara A."/>
            <person name="Yoshida Y."/>
            <person name="Fujiwara M."/>
            <person name="Mori M."/>
            <person name="Tomita M."/>
            <person name="Arakawa K."/>
        </authorList>
    </citation>
    <scope>NUCLEOTIDE SEQUENCE [LARGE SCALE GENOMIC DNA]</scope>
</reference>
<name>A0A4Y2LAI7_ARAVE</name>
<comment type="caution">
    <text evidence="1">The sequence shown here is derived from an EMBL/GenBank/DDBJ whole genome shotgun (WGS) entry which is preliminary data.</text>
</comment>